<evidence type="ECO:0000313" key="4">
    <source>
        <dbReference type="EMBL" id="XCD04354.1"/>
    </source>
</evidence>
<dbReference type="EMBL" id="PP511448">
    <property type="protein sequence ID" value="XCD04354.1"/>
    <property type="molecule type" value="Genomic_DNA"/>
</dbReference>
<evidence type="ECO:0000313" key="6">
    <source>
        <dbReference type="EMBL" id="XCD05175.1"/>
    </source>
</evidence>
<accession>A0AAU8ATH9</accession>
<evidence type="ECO:0000313" key="11">
    <source>
        <dbReference type="EMBL" id="XCD07677.1"/>
    </source>
</evidence>
<dbReference type="EMBL" id="PP511524">
    <property type="protein sequence ID" value="XCD05175.1"/>
    <property type="molecule type" value="Genomic_DNA"/>
</dbReference>
<evidence type="ECO:0000313" key="10">
    <source>
        <dbReference type="EMBL" id="XCD07270.1"/>
    </source>
</evidence>
<evidence type="ECO:0000313" key="3">
    <source>
        <dbReference type="EMBL" id="XCD03802.1"/>
    </source>
</evidence>
<dbReference type="EMBL" id="PP511708">
    <property type="protein sequence ID" value="XCD06779.1"/>
    <property type="molecule type" value="Genomic_DNA"/>
</dbReference>
<dbReference type="EMBL" id="PP511796">
    <property type="protein sequence ID" value="XCD07677.1"/>
    <property type="molecule type" value="Genomic_DNA"/>
</dbReference>
<evidence type="ECO:0000313" key="5">
    <source>
        <dbReference type="EMBL" id="XCD04616.1"/>
    </source>
</evidence>
<dbReference type="EMBL" id="PP511384">
    <property type="protein sequence ID" value="XCD03802.1"/>
    <property type="molecule type" value="Genomic_DNA"/>
</dbReference>
<protein>
    <submittedName>
        <fullName evidence="2">Uncharacterized protein</fullName>
    </submittedName>
</protein>
<evidence type="ECO:0000313" key="7">
    <source>
        <dbReference type="EMBL" id="XCD05828.1"/>
    </source>
</evidence>
<evidence type="ECO:0000313" key="12">
    <source>
        <dbReference type="EMBL" id="XCD08063.1"/>
    </source>
</evidence>
<dbReference type="EMBL" id="PP511851">
    <property type="protein sequence ID" value="XCD08063.1"/>
    <property type="molecule type" value="Genomic_DNA"/>
</dbReference>
<sequence length="61" mass="7060">MNEGRSLKCLFTYQLIDCGIVSSTTLFVPGNDRNEFLIYLTEKWFPISGNRELLSITFFYG</sequence>
<dbReference type="EMBL" id="PP511328">
    <property type="protein sequence ID" value="XCD03208.1"/>
    <property type="molecule type" value="Genomic_DNA"/>
</dbReference>
<organism evidence="2">
    <name type="scientific">Dulem virus 263</name>
    <dbReference type="NCBI Taxonomy" id="3145740"/>
    <lineage>
        <taxon>Viruses</taxon>
        <taxon>Monodnaviria</taxon>
        <taxon>Sangervirae</taxon>
        <taxon>Phixviricota</taxon>
        <taxon>Malgrandaviricetes</taxon>
        <taxon>Petitvirales</taxon>
        <taxon>Microviridae</taxon>
        <taxon>Microvirus</taxon>
    </lineage>
</organism>
<evidence type="ECO:0000313" key="8">
    <source>
        <dbReference type="EMBL" id="XCD06224.1"/>
    </source>
</evidence>
<reference evidence="2" key="1">
    <citation type="submission" date="2024-03" db="EMBL/GenBank/DDBJ databases">
        <title>Diverse circular DNA viruses in blood, oral, and fecal samples of captive lemurs.</title>
        <authorList>
            <person name="Paietta E.N."/>
            <person name="Kraberger S."/>
            <person name="Lund M.C."/>
            <person name="Custer J.M."/>
            <person name="Vargas K.M."/>
            <person name="Ehmke E.E."/>
            <person name="Yoder A.D."/>
            <person name="Varsani A."/>
        </authorList>
    </citation>
    <scope>NUCLEOTIDE SEQUENCE</scope>
    <source>
        <strain evidence="1">Duke_17_1541</strain>
        <strain evidence="2">Duke_18_26</strain>
        <strain evidence="3">Duke_21_28</strain>
        <strain evidence="4">Duke_23FS_15</strain>
        <strain evidence="5">Duke_24FF_857</strain>
        <strain evidence="6">Duke_24FS_36</strain>
        <strain evidence="7">Duke_24SF_641</strain>
        <strain evidence="8">Duke_25FS_48</strain>
        <strain evidence="9">Duke_26_24</strain>
        <strain evidence="10">Duke_27FF_1356</strain>
        <strain evidence="11">Duke_28FS_33</strain>
        <strain evidence="12">Duke_29_15</strain>
    </source>
</reference>
<dbReference type="EMBL" id="PP511484">
    <property type="protein sequence ID" value="XCD04616.1"/>
    <property type="molecule type" value="Genomic_DNA"/>
</dbReference>
<dbReference type="EMBL" id="PP511320">
    <property type="protein sequence ID" value="XCD03150.1"/>
    <property type="molecule type" value="Genomic_DNA"/>
</dbReference>
<name>A0AAU8ATH9_9VIRU</name>
<proteinExistence type="predicted"/>
<dbReference type="EMBL" id="PP511598">
    <property type="protein sequence ID" value="XCD05828.1"/>
    <property type="molecule type" value="Genomic_DNA"/>
</dbReference>
<dbReference type="EMBL" id="PP511775">
    <property type="protein sequence ID" value="XCD07270.1"/>
    <property type="molecule type" value="Genomic_DNA"/>
</dbReference>
<evidence type="ECO:0000313" key="1">
    <source>
        <dbReference type="EMBL" id="XCD03150.1"/>
    </source>
</evidence>
<evidence type="ECO:0000313" key="9">
    <source>
        <dbReference type="EMBL" id="XCD06779.1"/>
    </source>
</evidence>
<dbReference type="EMBL" id="PP511644">
    <property type="protein sequence ID" value="XCD06224.1"/>
    <property type="molecule type" value="Genomic_DNA"/>
</dbReference>
<evidence type="ECO:0000313" key="2">
    <source>
        <dbReference type="EMBL" id="XCD03208.1"/>
    </source>
</evidence>